<reference evidence="1 2" key="1">
    <citation type="submission" date="2019-11" db="EMBL/GenBank/DDBJ databases">
        <title>Whole genome sequence of Oryza granulata.</title>
        <authorList>
            <person name="Li W."/>
        </authorList>
    </citation>
    <scope>NUCLEOTIDE SEQUENCE [LARGE SCALE GENOMIC DNA]</scope>
    <source>
        <strain evidence="2">cv. Menghai</strain>
        <tissue evidence="1">Leaf</tissue>
    </source>
</reference>
<organism evidence="1 2">
    <name type="scientific">Oryza meyeriana var. granulata</name>
    <dbReference type="NCBI Taxonomy" id="110450"/>
    <lineage>
        <taxon>Eukaryota</taxon>
        <taxon>Viridiplantae</taxon>
        <taxon>Streptophyta</taxon>
        <taxon>Embryophyta</taxon>
        <taxon>Tracheophyta</taxon>
        <taxon>Spermatophyta</taxon>
        <taxon>Magnoliopsida</taxon>
        <taxon>Liliopsida</taxon>
        <taxon>Poales</taxon>
        <taxon>Poaceae</taxon>
        <taxon>BOP clade</taxon>
        <taxon>Oryzoideae</taxon>
        <taxon>Oryzeae</taxon>
        <taxon>Oryzinae</taxon>
        <taxon>Oryza</taxon>
        <taxon>Oryza meyeriana</taxon>
    </lineage>
</organism>
<keyword evidence="2" id="KW-1185">Reference proteome</keyword>
<protein>
    <submittedName>
        <fullName evidence="1">Uncharacterized protein</fullName>
    </submittedName>
</protein>
<sequence>MVTCGYTSLVLLCQRPWGMVDSKRQLVTAAQRGAQASIGGAASVPVDGDLPGEATPNSRCPIFSLHRHTGVAANAAISMYLCTGRTARAPQTAV</sequence>
<accession>A0A6G1EN64</accession>
<evidence type="ECO:0000313" key="1">
    <source>
        <dbReference type="EMBL" id="KAF0926035.1"/>
    </source>
</evidence>
<name>A0A6G1EN64_9ORYZ</name>
<dbReference type="EMBL" id="SPHZ02000003">
    <property type="protein sequence ID" value="KAF0926035.1"/>
    <property type="molecule type" value="Genomic_DNA"/>
</dbReference>
<dbReference type="Proteomes" id="UP000479710">
    <property type="component" value="Unassembled WGS sequence"/>
</dbReference>
<proteinExistence type="predicted"/>
<gene>
    <name evidence="1" type="ORF">E2562_020717</name>
</gene>
<comment type="caution">
    <text evidence="1">The sequence shown here is derived from an EMBL/GenBank/DDBJ whole genome shotgun (WGS) entry which is preliminary data.</text>
</comment>
<evidence type="ECO:0000313" key="2">
    <source>
        <dbReference type="Proteomes" id="UP000479710"/>
    </source>
</evidence>
<dbReference type="AlphaFoldDB" id="A0A6G1EN64"/>